<feature type="transmembrane region" description="Helical" evidence="8">
    <location>
        <begin position="263"/>
        <end position="282"/>
    </location>
</feature>
<feature type="transmembrane region" description="Helical" evidence="8">
    <location>
        <begin position="420"/>
        <end position="441"/>
    </location>
</feature>
<feature type="transmembrane region" description="Helical" evidence="8">
    <location>
        <begin position="65"/>
        <end position="83"/>
    </location>
</feature>
<evidence type="ECO:0000259" key="9">
    <source>
        <dbReference type="Pfam" id="PF13231"/>
    </source>
</evidence>
<evidence type="ECO:0000256" key="6">
    <source>
        <dbReference type="ARBA" id="ARBA00022989"/>
    </source>
</evidence>
<keyword evidence="3" id="KW-0328">Glycosyltransferase</keyword>
<protein>
    <recommendedName>
        <fullName evidence="9">Glycosyltransferase RgtA/B/C/D-like domain-containing protein</fullName>
    </recommendedName>
</protein>
<proteinExistence type="predicted"/>
<dbReference type="AlphaFoldDB" id="A0A0R1KH93"/>
<evidence type="ECO:0000256" key="7">
    <source>
        <dbReference type="ARBA" id="ARBA00023136"/>
    </source>
</evidence>
<keyword evidence="5 8" id="KW-0812">Transmembrane</keyword>
<dbReference type="GO" id="GO:0009103">
    <property type="term" value="P:lipopolysaccharide biosynthetic process"/>
    <property type="evidence" value="ECO:0007669"/>
    <property type="project" value="UniProtKB-ARBA"/>
</dbReference>
<evidence type="ECO:0000256" key="5">
    <source>
        <dbReference type="ARBA" id="ARBA00022692"/>
    </source>
</evidence>
<accession>A0A0R1KH93</accession>
<feature type="transmembrane region" description="Helical" evidence="8">
    <location>
        <begin position="231"/>
        <end position="257"/>
    </location>
</feature>
<comment type="caution">
    <text evidence="10">The sequence shown here is derived from an EMBL/GenBank/DDBJ whole genome shotgun (WGS) entry which is preliminary data.</text>
</comment>
<dbReference type="RefSeq" id="WP_234032537.1">
    <property type="nucleotide sequence ID" value="NZ_AZDY01000038.1"/>
</dbReference>
<dbReference type="Pfam" id="PF13231">
    <property type="entry name" value="PMT_2"/>
    <property type="match status" value="1"/>
</dbReference>
<dbReference type="InterPro" id="IPR050297">
    <property type="entry name" value="LipidA_mod_glycosyltrf_83"/>
</dbReference>
<keyword evidence="2" id="KW-1003">Cell membrane</keyword>
<sequence length="497" mass="56613">MIELKNIGYFEIFNIVRTGISILKIQNGISKFILGVLAIFTTLVLFKMSMFYYENYATVNRAFNWGSLLLALVFVGVVGYFLVKISDQNKKLNWAILLVMLLVFMVVATTWVLVVPKTQLSDFGNFWTRVPGLQHGAKLYETDNDYFSRFAYQSGYMVYVLGVVKIFGYHIFAIQFLNVIYQALILLFTYLLTVKIFENIKVARLAVLLLMIDLDWFALNSQASNQYLGSLCYLLTFYLIMQDKLWAYILSGVALTIGCLIRPIGPVVVAGIVVFAILYTMFENGKFNYQKPLKILLSLVIYLALFSLAGWGIRASGLNAYGLSNYDPEWKFVTGLNYQSNGTYSPDMDRLIDASKPRKVMSKKEKAALHQEINYLNKNNKWLSLFINKVGGLWSQRTMATNFTGYSQNHSAKTVERVDYLAYIGSIILIIFSWIGSFSLFKTKFGNNLYLLLLPMLAFAAAQLLIEVQGRYRIEFLPVVAILAGLGLYQFFIKKDV</sequence>
<feature type="transmembrane region" description="Helical" evidence="8">
    <location>
        <begin position="95"/>
        <end position="114"/>
    </location>
</feature>
<evidence type="ECO:0000256" key="8">
    <source>
        <dbReference type="SAM" id="Phobius"/>
    </source>
</evidence>
<dbReference type="InterPro" id="IPR038731">
    <property type="entry name" value="RgtA/B/C-like"/>
</dbReference>
<dbReference type="Proteomes" id="UP000051515">
    <property type="component" value="Unassembled WGS sequence"/>
</dbReference>
<dbReference type="PANTHER" id="PTHR33908:SF11">
    <property type="entry name" value="MEMBRANE PROTEIN"/>
    <property type="match status" value="1"/>
</dbReference>
<organism evidence="10 11">
    <name type="scientific">Companilactobacillus bobalius DSM 19674</name>
    <dbReference type="NCBI Taxonomy" id="1423788"/>
    <lineage>
        <taxon>Bacteria</taxon>
        <taxon>Bacillati</taxon>
        <taxon>Bacillota</taxon>
        <taxon>Bacilli</taxon>
        <taxon>Lactobacillales</taxon>
        <taxon>Lactobacillaceae</taxon>
        <taxon>Companilactobacillus</taxon>
        <taxon>Companilactobacillus bobalius</taxon>
    </lineage>
</organism>
<dbReference type="PANTHER" id="PTHR33908">
    <property type="entry name" value="MANNOSYLTRANSFERASE YKCB-RELATED"/>
    <property type="match status" value="1"/>
</dbReference>
<comment type="subcellular location">
    <subcellularLocation>
        <location evidence="1">Cell membrane</location>
        <topology evidence="1">Multi-pass membrane protein</topology>
    </subcellularLocation>
</comment>
<feature type="transmembrane region" description="Helical" evidence="8">
    <location>
        <begin position="472"/>
        <end position="492"/>
    </location>
</feature>
<evidence type="ECO:0000256" key="2">
    <source>
        <dbReference type="ARBA" id="ARBA00022475"/>
    </source>
</evidence>
<dbReference type="STRING" id="1423788.FC78_GL002676"/>
<evidence type="ECO:0000256" key="4">
    <source>
        <dbReference type="ARBA" id="ARBA00022679"/>
    </source>
</evidence>
<dbReference type="GO" id="GO:0005886">
    <property type="term" value="C:plasma membrane"/>
    <property type="evidence" value="ECO:0007669"/>
    <property type="project" value="UniProtKB-SubCell"/>
</dbReference>
<feature type="transmembrane region" description="Helical" evidence="8">
    <location>
        <begin position="32"/>
        <end position="53"/>
    </location>
</feature>
<feature type="transmembrane region" description="Helical" evidence="8">
    <location>
        <begin position="294"/>
        <end position="313"/>
    </location>
</feature>
<keyword evidence="6 8" id="KW-1133">Transmembrane helix</keyword>
<keyword evidence="7 8" id="KW-0472">Membrane</keyword>
<name>A0A0R1KH93_9LACO</name>
<evidence type="ECO:0000313" key="10">
    <source>
        <dbReference type="EMBL" id="KRK82664.1"/>
    </source>
</evidence>
<dbReference type="PATRIC" id="fig|1423788.3.peg.2747"/>
<evidence type="ECO:0000256" key="1">
    <source>
        <dbReference type="ARBA" id="ARBA00004651"/>
    </source>
</evidence>
<keyword evidence="4" id="KW-0808">Transferase</keyword>
<feature type="domain" description="Glycosyltransferase RgtA/B/C/D-like" evidence="9">
    <location>
        <begin position="163"/>
        <end position="307"/>
    </location>
</feature>
<feature type="transmembrane region" description="Helical" evidence="8">
    <location>
        <begin position="179"/>
        <end position="197"/>
    </location>
</feature>
<evidence type="ECO:0000313" key="11">
    <source>
        <dbReference type="Proteomes" id="UP000051515"/>
    </source>
</evidence>
<keyword evidence="11" id="KW-1185">Reference proteome</keyword>
<dbReference type="GO" id="GO:0016763">
    <property type="term" value="F:pentosyltransferase activity"/>
    <property type="evidence" value="ECO:0007669"/>
    <property type="project" value="TreeGrafter"/>
</dbReference>
<reference evidence="10 11" key="1">
    <citation type="journal article" date="2015" name="Genome Announc.">
        <title>Expanding the biotechnology potential of lactobacilli through comparative genomics of 213 strains and associated genera.</title>
        <authorList>
            <person name="Sun Z."/>
            <person name="Harris H.M."/>
            <person name="McCann A."/>
            <person name="Guo C."/>
            <person name="Argimon S."/>
            <person name="Zhang W."/>
            <person name="Yang X."/>
            <person name="Jeffery I.B."/>
            <person name="Cooney J.C."/>
            <person name="Kagawa T.F."/>
            <person name="Liu W."/>
            <person name="Song Y."/>
            <person name="Salvetti E."/>
            <person name="Wrobel A."/>
            <person name="Rasinkangas P."/>
            <person name="Parkhill J."/>
            <person name="Rea M.C."/>
            <person name="O'Sullivan O."/>
            <person name="Ritari J."/>
            <person name="Douillard F.P."/>
            <person name="Paul Ross R."/>
            <person name="Yang R."/>
            <person name="Briner A.E."/>
            <person name="Felis G.E."/>
            <person name="de Vos W.M."/>
            <person name="Barrangou R."/>
            <person name="Klaenhammer T.R."/>
            <person name="Caufield P.W."/>
            <person name="Cui Y."/>
            <person name="Zhang H."/>
            <person name="O'Toole P.W."/>
        </authorList>
    </citation>
    <scope>NUCLEOTIDE SEQUENCE [LARGE SCALE GENOMIC DNA]</scope>
    <source>
        <strain evidence="10 11">DSM 19674</strain>
    </source>
</reference>
<evidence type="ECO:0000256" key="3">
    <source>
        <dbReference type="ARBA" id="ARBA00022676"/>
    </source>
</evidence>
<gene>
    <name evidence="10" type="ORF">FC78_GL002676</name>
</gene>
<dbReference type="EMBL" id="AZDY01000038">
    <property type="protein sequence ID" value="KRK82664.1"/>
    <property type="molecule type" value="Genomic_DNA"/>
</dbReference>
<feature type="transmembrane region" description="Helical" evidence="8">
    <location>
        <begin position="448"/>
        <end position="466"/>
    </location>
</feature>